<evidence type="ECO:0000256" key="1">
    <source>
        <dbReference type="ARBA" id="ARBA00004651"/>
    </source>
</evidence>
<feature type="transmembrane region" description="Helical" evidence="6">
    <location>
        <begin position="28"/>
        <end position="50"/>
    </location>
</feature>
<dbReference type="EMBL" id="BAABEP010000018">
    <property type="protein sequence ID" value="GAA3731408.1"/>
    <property type="molecule type" value="Genomic_DNA"/>
</dbReference>
<organism evidence="8 9">
    <name type="scientific">Streptomyces tremellae</name>
    <dbReference type="NCBI Taxonomy" id="1124239"/>
    <lineage>
        <taxon>Bacteria</taxon>
        <taxon>Bacillati</taxon>
        <taxon>Actinomycetota</taxon>
        <taxon>Actinomycetes</taxon>
        <taxon>Kitasatosporales</taxon>
        <taxon>Streptomycetaceae</taxon>
        <taxon>Streptomyces</taxon>
    </lineage>
</organism>
<comment type="subcellular location">
    <subcellularLocation>
        <location evidence="1">Cell membrane</location>
        <topology evidence="1">Multi-pass membrane protein</topology>
    </subcellularLocation>
</comment>
<feature type="transmembrane region" description="Helical" evidence="6">
    <location>
        <begin position="178"/>
        <end position="205"/>
    </location>
</feature>
<evidence type="ECO:0000256" key="6">
    <source>
        <dbReference type="SAM" id="Phobius"/>
    </source>
</evidence>
<evidence type="ECO:0000256" key="4">
    <source>
        <dbReference type="ARBA" id="ARBA00022989"/>
    </source>
</evidence>
<keyword evidence="5 6" id="KW-0472">Membrane</keyword>
<dbReference type="PROSITE" id="PS50850">
    <property type="entry name" value="MFS"/>
    <property type="match status" value="1"/>
</dbReference>
<dbReference type="Proteomes" id="UP001499884">
    <property type="component" value="Unassembled WGS sequence"/>
</dbReference>
<feature type="transmembrane region" description="Helical" evidence="6">
    <location>
        <begin position="382"/>
        <end position="404"/>
    </location>
</feature>
<comment type="caution">
    <text evidence="8">The sequence shown here is derived from an EMBL/GenBank/DDBJ whole genome shotgun (WGS) entry which is preliminary data.</text>
</comment>
<feature type="transmembrane region" description="Helical" evidence="6">
    <location>
        <begin position="70"/>
        <end position="89"/>
    </location>
</feature>
<proteinExistence type="predicted"/>
<evidence type="ECO:0000256" key="5">
    <source>
        <dbReference type="ARBA" id="ARBA00023136"/>
    </source>
</evidence>
<reference evidence="9" key="1">
    <citation type="journal article" date="2019" name="Int. J. Syst. Evol. Microbiol.">
        <title>The Global Catalogue of Microorganisms (GCM) 10K type strain sequencing project: providing services to taxonomists for standard genome sequencing and annotation.</title>
        <authorList>
            <consortium name="The Broad Institute Genomics Platform"/>
            <consortium name="The Broad Institute Genome Sequencing Center for Infectious Disease"/>
            <person name="Wu L."/>
            <person name="Ma J."/>
        </authorList>
    </citation>
    <scope>NUCLEOTIDE SEQUENCE [LARGE SCALE GENOMIC DNA]</scope>
    <source>
        <strain evidence="9">JCM 30846</strain>
    </source>
</reference>
<dbReference type="SUPFAM" id="SSF103473">
    <property type="entry name" value="MFS general substrate transporter"/>
    <property type="match status" value="1"/>
</dbReference>
<name>A0ABP7F5F0_9ACTN</name>
<evidence type="ECO:0000256" key="3">
    <source>
        <dbReference type="ARBA" id="ARBA00022692"/>
    </source>
</evidence>
<sequence>MSAVPPTVRTSGPRPGRGRRWAIRAHPVSWWTLLITSLAILMTSLDAAILPSVLPQVKASYGLSDTAAGALNSVFFVSTVAGAVLFGWLSDVVGNGYRRSWVWAAAMALSVIGGTFTFLLASSWVAFQLMRVVMGVSRGGSEPTNVAIVGEWWQVENRGFAVGTHHVGFPLGQFAGPALVAALMSVMSWQATFLVLPLIGVPIMLAQVRVGTRRNQERVYEWIRARGLTTPLPSVERAPAAARSPFRLLRDVLAVADVRRAIMVNFGFLWCELGLMTFLVVFLHDRTTMSTGAAVLASGASGLTGWVGQIVWGTLSDHIGRRPVLVVCVAGWIATTLPLLLVHTAWQAWLLLLLWGLFRNAPYPVIYSVVIDAAPEQAGSSMGLMIGITTGLGGAVVSTAAGWLIDHWGWGATFCVLVAGPVLGLVPLLRIKGAARRPETPGSTPA</sequence>
<dbReference type="PANTHER" id="PTHR43124">
    <property type="entry name" value="PURINE EFFLUX PUMP PBUE"/>
    <property type="match status" value="1"/>
</dbReference>
<feature type="transmembrane region" description="Helical" evidence="6">
    <location>
        <begin position="410"/>
        <end position="429"/>
    </location>
</feature>
<feature type="transmembrane region" description="Helical" evidence="6">
    <location>
        <begin position="262"/>
        <end position="283"/>
    </location>
</feature>
<dbReference type="InterPro" id="IPR036259">
    <property type="entry name" value="MFS_trans_sf"/>
</dbReference>
<evidence type="ECO:0000259" key="7">
    <source>
        <dbReference type="PROSITE" id="PS50850"/>
    </source>
</evidence>
<dbReference type="Pfam" id="PF07690">
    <property type="entry name" value="MFS_1"/>
    <property type="match status" value="1"/>
</dbReference>
<feature type="transmembrane region" description="Helical" evidence="6">
    <location>
        <begin position="348"/>
        <end position="370"/>
    </location>
</feature>
<keyword evidence="3 6" id="KW-0812">Transmembrane</keyword>
<keyword evidence="2" id="KW-1003">Cell membrane</keyword>
<evidence type="ECO:0000313" key="9">
    <source>
        <dbReference type="Proteomes" id="UP001499884"/>
    </source>
</evidence>
<dbReference type="InterPro" id="IPR005829">
    <property type="entry name" value="Sugar_transporter_CS"/>
</dbReference>
<feature type="transmembrane region" description="Helical" evidence="6">
    <location>
        <begin position="289"/>
        <end position="312"/>
    </location>
</feature>
<dbReference type="InterPro" id="IPR020846">
    <property type="entry name" value="MFS_dom"/>
</dbReference>
<dbReference type="InterPro" id="IPR011701">
    <property type="entry name" value="MFS"/>
</dbReference>
<dbReference type="InterPro" id="IPR050189">
    <property type="entry name" value="MFS_Efflux_Transporters"/>
</dbReference>
<evidence type="ECO:0000256" key="2">
    <source>
        <dbReference type="ARBA" id="ARBA00022475"/>
    </source>
</evidence>
<feature type="domain" description="Major facilitator superfamily (MFS) profile" evidence="7">
    <location>
        <begin position="32"/>
        <end position="436"/>
    </location>
</feature>
<evidence type="ECO:0000313" key="8">
    <source>
        <dbReference type="EMBL" id="GAA3731408.1"/>
    </source>
</evidence>
<protein>
    <submittedName>
        <fullName evidence="8">MFS transporter</fullName>
    </submittedName>
</protein>
<accession>A0ABP7F5F0</accession>
<dbReference type="PROSITE" id="PS00217">
    <property type="entry name" value="SUGAR_TRANSPORT_2"/>
    <property type="match status" value="1"/>
</dbReference>
<feature type="transmembrane region" description="Helical" evidence="6">
    <location>
        <begin position="324"/>
        <end position="342"/>
    </location>
</feature>
<dbReference type="Gene3D" id="1.20.1250.20">
    <property type="entry name" value="MFS general substrate transporter like domains"/>
    <property type="match status" value="2"/>
</dbReference>
<keyword evidence="9" id="KW-1185">Reference proteome</keyword>
<dbReference type="RefSeq" id="WP_345646919.1">
    <property type="nucleotide sequence ID" value="NZ_BAABEP010000018.1"/>
</dbReference>
<keyword evidence="4 6" id="KW-1133">Transmembrane helix</keyword>
<gene>
    <name evidence="8" type="ORF">GCM10023082_31350</name>
</gene>
<feature type="transmembrane region" description="Helical" evidence="6">
    <location>
        <begin position="101"/>
        <end position="127"/>
    </location>
</feature>
<dbReference type="PANTHER" id="PTHR43124:SF3">
    <property type="entry name" value="CHLORAMPHENICOL EFFLUX PUMP RV0191"/>
    <property type="match status" value="1"/>
</dbReference>